<dbReference type="InterPro" id="IPR023214">
    <property type="entry name" value="HAD_sf"/>
</dbReference>
<dbReference type="InterPro" id="IPR036412">
    <property type="entry name" value="HAD-like_sf"/>
</dbReference>
<evidence type="ECO:0000313" key="7">
    <source>
        <dbReference type="Proteomes" id="UP000030742"/>
    </source>
</evidence>
<evidence type="ECO:0000256" key="5">
    <source>
        <dbReference type="ARBA" id="ARBA00022842"/>
    </source>
</evidence>
<dbReference type="NCBIfam" id="TIGR01488">
    <property type="entry name" value="HAD-SF-IB"/>
    <property type="match status" value="1"/>
</dbReference>
<dbReference type="OrthoDB" id="10267182at2759"/>
<dbReference type="PANTHER" id="PTHR20889:SF12">
    <property type="entry name" value="LP01149P"/>
    <property type="match status" value="1"/>
</dbReference>
<dbReference type="Proteomes" id="UP000030742">
    <property type="component" value="Unassembled WGS sequence"/>
</dbReference>
<evidence type="ECO:0000313" key="6">
    <source>
        <dbReference type="EMBL" id="ERL92789.1"/>
    </source>
</evidence>
<protein>
    <recommendedName>
        <fullName evidence="8">Phosphatase phospho2</fullName>
    </recommendedName>
</protein>
<dbReference type="GO" id="GO:0016791">
    <property type="term" value="F:phosphatase activity"/>
    <property type="evidence" value="ECO:0007669"/>
    <property type="project" value="InterPro"/>
</dbReference>
<dbReference type="Gene3D" id="2.10.90.10">
    <property type="entry name" value="Cystine-knot cytokines"/>
    <property type="match status" value="1"/>
</dbReference>
<accession>U4UFM8</accession>
<dbReference type="InterPro" id="IPR006384">
    <property type="entry name" value="HAD_hydro_PyrdxlP_Pase-like"/>
</dbReference>
<reference evidence="6 7" key="1">
    <citation type="journal article" date="2013" name="Genome Biol.">
        <title>Draft genome of the mountain pine beetle, Dendroctonus ponderosae Hopkins, a major forest pest.</title>
        <authorList>
            <person name="Keeling C.I."/>
            <person name="Yuen M.M."/>
            <person name="Liao N.Y."/>
            <person name="Docking T.R."/>
            <person name="Chan S.K."/>
            <person name="Taylor G.A."/>
            <person name="Palmquist D.L."/>
            <person name="Jackman S.D."/>
            <person name="Nguyen A."/>
            <person name="Li M."/>
            <person name="Henderson H."/>
            <person name="Janes J.K."/>
            <person name="Zhao Y."/>
            <person name="Pandoh P."/>
            <person name="Moore R."/>
            <person name="Sperling F.A."/>
            <person name="Huber D.P."/>
            <person name="Birol I."/>
            <person name="Jones S.J."/>
            <person name="Bohlmann J."/>
        </authorList>
    </citation>
    <scope>NUCLEOTIDE SEQUENCE</scope>
</reference>
<dbReference type="NCBIfam" id="TIGR01489">
    <property type="entry name" value="DKMTPPase-SF"/>
    <property type="match status" value="1"/>
</dbReference>
<dbReference type="PANTHER" id="PTHR20889">
    <property type="entry name" value="PHOSPHATASE, ORPHAN 1, 2"/>
    <property type="match status" value="1"/>
</dbReference>
<evidence type="ECO:0008006" key="8">
    <source>
        <dbReference type="Google" id="ProtNLM"/>
    </source>
</evidence>
<evidence type="ECO:0000256" key="3">
    <source>
        <dbReference type="ARBA" id="ARBA00022723"/>
    </source>
</evidence>
<dbReference type="Pfam" id="PF06888">
    <property type="entry name" value="Put_Phosphatase"/>
    <property type="match status" value="1"/>
</dbReference>
<organism evidence="6 7">
    <name type="scientific">Dendroctonus ponderosae</name>
    <name type="common">Mountain pine beetle</name>
    <dbReference type="NCBI Taxonomy" id="77166"/>
    <lineage>
        <taxon>Eukaryota</taxon>
        <taxon>Metazoa</taxon>
        <taxon>Ecdysozoa</taxon>
        <taxon>Arthropoda</taxon>
        <taxon>Hexapoda</taxon>
        <taxon>Insecta</taxon>
        <taxon>Pterygota</taxon>
        <taxon>Neoptera</taxon>
        <taxon>Endopterygota</taxon>
        <taxon>Coleoptera</taxon>
        <taxon>Polyphaga</taxon>
        <taxon>Cucujiformia</taxon>
        <taxon>Curculionidae</taxon>
        <taxon>Scolytinae</taxon>
        <taxon>Dendroctonus</taxon>
    </lineage>
</organism>
<dbReference type="AlphaFoldDB" id="U4UFM8"/>
<dbReference type="SUPFAM" id="SSF56784">
    <property type="entry name" value="HAD-like"/>
    <property type="match status" value="1"/>
</dbReference>
<keyword evidence="4" id="KW-0378">Hydrolase</keyword>
<gene>
    <name evidence="6" type="ORF">D910_10097</name>
</gene>
<keyword evidence="3" id="KW-0479">Metal-binding</keyword>
<proteinExistence type="inferred from homology"/>
<evidence type="ECO:0000256" key="2">
    <source>
        <dbReference type="ARBA" id="ARBA00008541"/>
    </source>
</evidence>
<sequence length="361" mass="40253">MCMDPRLSAAPKISAEAASLTDECQVTPVIHVLQYPGCVPKPIPSFACTGRCASYIQASIPRPLNRGALMLQQKPHLTACAVHAQGLKRAQLFRKKSPVTLTKDPFRATLCAPMSSRTKVMKNLAVFDFDHTIVDTNSDTAVMDLVDKSKFPPDLRKLHKSAGWTAFMQAVFNVLHENQVTEPDIAGLIRRLPGVAGIKHLIQTLHDSMDYDVIIISDANTYFINAWLEENGLSSKILKVYSNPGAFNEQGRLEIEMFHDQDSCQLSTRNLCKGQIMQDFIKEQSKRGIVYRRVVYVGDGHNDFCPILRLGSTGVACCRKAYQCADLVQNAPNTEHRLKAQVCIWENGQEVLEFLAKPFSM</sequence>
<evidence type="ECO:0000256" key="1">
    <source>
        <dbReference type="ARBA" id="ARBA00001946"/>
    </source>
</evidence>
<comment type="cofactor">
    <cofactor evidence="1">
        <name>Mg(2+)</name>
        <dbReference type="ChEBI" id="CHEBI:18420"/>
    </cofactor>
</comment>
<dbReference type="InterPro" id="IPR016965">
    <property type="entry name" value="Pase_PHOSPHO-typ"/>
</dbReference>
<keyword evidence="5" id="KW-0460">Magnesium</keyword>
<evidence type="ECO:0000256" key="4">
    <source>
        <dbReference type="ARBA" id="ARBA00022801"/>
    </source>
</evidence>
<dbReference type="EMBL" id="KB632335">
    <property type="protein sequence ID" value="ERL92789.1"/>
    <property type="molecule type" value="Genomic_DNA"/>
</dbReference>
<dbReference type="InterPro" id="IPR029034">
    <property type="entry name" value="Cystine-knot_cytokine"/>
</dbReference>
<dbReference type="Gene3D" id="3.40.50.1000">
    <property type="entry name" value="HAD superfamily/HAD-like"/>
    <property type="match status" value="1"/>
</dbReference>
<comment type="similarity">
    <text evidence="2">Belongs to the HAD-like hydrolase superfamily. PHOSPHO family.</text>
</comment>
<name>U4UFM8_DENPD</name>
<dbReference type="GO" id="GO:0046872">
    <property type="term" value="F:metal ion binding"/>
    <property type="evidence" value="ECO:0007669"/>
    <property type="project" value="UniProtKB-KW"/>
</dbReference>
<dbReference type="STRING" id="77166.U4UFM8"/>